<evidence type="ECO:0000313" key="4">
    <source>
        <dbReference type="Proteomes" id="UP000215914"/>
    </source>
</evidence>
<dbReference type="InParanoid" id="A0A251SKK3"/>
<dbReference type="InterPro" id="IPR032675">
    <property type="entry name" value="LRR_dom_sf"/>
</dbReference>
<organism evidence="3 4">
    <name type="scientific">Helianthus annuus</name>
    <name type="common">Common sunflower</name>
    <dbReference type="NCBI Taxonomy" id="4232"/>
    <lineage>
        <taxon>Eukaryota</taxon>
        <taxon>Viridiplantae</taxon>
        <taxon>Streptophyta</taxon>
        <taxon>Embryophyta</taxon>
        <taxon>Tracheophyta</taxon>
        <taxon>Spermatophyta</taxon>
        <taxon>Magnoliopsida</taxon>
        <taxon>eudicotyledons</taxon>
        <taxon>Gunneridae</taxon>
        <taxon>Pentapetalae</taxon>
        <taxon>asterids</taxon>
        <taxon>campanulids</taxon>
        <taxon>Asterales</taxon>
        <taxon>Asteraceae</taxon>
        <taxon>Asteroideae</taxon>
        <taxon>Heliantheae alliance</taxon>
        <taxon>Heliantheae</taxon>
        <taxon>Helianthus</taxon>
    </lineage>
</organism>
<dbReference type="SUPFAM" id="SSF52047">
    <property type="entry name" value="RNI-like"/>
    <property type="match status" value="1"/>
</dbReference>
<protein>
    <submittedName>
        <fullName evidence="2">Leucine-rich repeat domain superfamily, F-box-like domain superfamily</fullName>
    </submittedName>
    <submittedName>
        <fullName evidence="3">Putative F-box domain, Leucine-rich repeat domain, L domain-like protein</fullName>
    </submittedName>
</protein>
<dbReference type="InterPro" id="IPR053197">
    <property type="entry name" value="F-box_SCFL_complex_component"/>
</dbReference>
<dbReference type="EMBL" id="MNCJ02000329">
    <property type="protein sequence ID" value="KAF5770630.1"/>
    <property type="molecule type" value="Genomic_DNA"/>
</dbReference>
<dbReference type="EMBL" id="CM007903">
    <property type="protein sequence ID" value="OTF99394.1"/>
    <property type="molecule type" value="Genomic_DNA"/>
</dbReference>
<evidence type="ECO:0000313" key="3">
    <source>
        <dbReference type="EMBL" id="OTF99394.1"/>
    </source>
</evidence>
<dbReference type="AlphaFoldDB" id="A0A251SKK3"/>
<reference evidence="2" key="3">
    <citation type="submission" date="2020-06" db="EMBL/GenBank/DDBJ databases">
        <title>Helianthus annuus Genome sequencing and assembly Release 2.</title>
        <authorList>
            <person name="Gouzy J."/>
            <person name="Langlade N."/>
            <person name="Munos S."/>
        </authorList>
    </citation>
    <scope>NUCLEOTIDE SEQUENCE</scope>
    <source>
        <tissue evidence="2">Leaves</tissue>
    </source>
</reference>
<feature type="domain" description="F-box" evidence="1">
    <location>
        <begin position="27"/>
        <end position="65"/>
    </location>
</feature>
<reference evidence="2 4" key="1">
    <citation type="journal article" date="2017" name="Nature">
        <title>The sunflower genome provides insights into oil metabolism, flowering and Asterid evolution.</title>
        <authorList>
            <person name="Badouin H."/>
            <person name="Gouzy J."/>
            <person name="Grassa C.J."/>
            <person name="Murat F."/>
            <person name="Staton S.E."/>
            <person name="Cottret L."/>
            <person name="Lelandais-Briere C."/>
            <person name="Owens G.L."/>
            <person name="Carrere S."/>
            <person name="Mayjonade B."/>
            <person name="Legrand L."/>
            <person name="Gill N."/>
            <person name="Kane N.C."/>
            <person name="Bowers J.E."/>
            <person name="Hubner S."/>
            <person name="Bellec A."/>
            <person name="Berard A."/>
            <person name="Berges H."/>
            <person name="Blanchet N."/>
            <person name="Boniface M.C."/>
            <person name="Brunel D."/>
            <person name="Catrice O."/>
            <person name="Chaidir N."/>
            <person name="Claudel C."/>
            <person name="Donnadieu C."/>
            <person name="Faraut T."/>
            <person name="Fievet G."/>
            <person name="Helmstetter N."/>
            <person name="King M."/>
            <person name="Knapp S.J."/>
            <person name="Lai Z."/>
            <person name="Le Paslier M.C."/>
            <person name="Lippi Y."/>
            <person name="Lorenzon L."/>
            <person name="Mandel J.R."/>
            <person name="Marage G."/>
            <person name="Marchand G."/>
            <person name="Marquand E."/>
            <person name="Bret-Mestries E."/>
            <person name="Morien E."/>
            <person name="Nambeesan S."/>
            <person name="Nguyen T."/>
            <person name="Pegot-Espagnet P."/>
            <person name="Pouilly N."/>
            <person name="Raftis F."/>
            <person name="Sallet E."/>
            <person name="Schiex T."/>
            <person name="Thomas J."/>
            <person name="Vandecasteele C."/>
            <person name="Vares D."/>
            <person name="Vear F."/>
            <person name="Vautrin S."/>
            <person name="Crespi M."/>
            <person name="Mangin B."/>
            <person name="Burke J.M."/>
            <person name="Salse J."/>
            <person name="Munos S."/>
            <person name="Vincourt P."/>
            <person name="Rieseberg L.H."/>
            <person name="Langlade N.B."/>
        </authorList>
    </citation>
    <scope>NUCLEOTIDE SEQUENCE [LARGE SCALE GENOMIC DNA]</scope>
    <source>
        <strain evidence="4">cv. SF193</strain>
        <tissue evidence="2">Leaves</tissue>
    </source>
</reference>
<keyword evidence="4" id="KW-1185">Reference proteome</keyword>
<reference evidence="3" key="2">
    <citation type="submission" date="2017-02" db="EMBL/GenBank/DDBJ databases">
        <title>Sunflower complete genome.</title>
        <authorList>
            <person name="Langlade N."/>
            <person name="Munos S."/>
        </authorList>
    </citation>
    <scope>NUCLEOTIDE SEQUENCE [LARGE SCALE GENOMIC DNA]</scope>
    <source>
        <tissue evidence="3">Leaves</tissue>
    </source>
</reference>
<dbReference type="SUPFAM" id="SSF81383">
    <property type="entry name" value="F-box domain"/>
    <property type="match status" value="1"/>
</dbReference>
<evidence type="ECO:0000259" key="1">
    <source>
        <dbReference type="Pfam" id="PF00646"/>
    </source>
</evidence>
<proteinExistence type="predicted"/>
<dbReference type="InterPro" id="IPR001810">
    <property type="entry name" value="F-box_dom"/>
</dbReference>
<sequence length="315" mass="35505">MKRMARGSYGYGHSYGYGGEQQPEDRLTSLSDDLLISILSHIDTKQAVQSSILSKRWVNLWTLLPVLNFTCDQDQNPPNPPDNDGYTFIHNVFARRNASIMIEKLSANVSDHYTMFRVFNDALSLRVSDLRIDCSENIVKHYPISCVDSSDLLMSLSLKGMVEFGYFPRFDGLVKLRLERVKIVENEAFSSFVNLEELFLVNCKMEVDSSGLEVVADKLWRLTISSCFHTPVAYPGLVLSTPNLVVFELEGLIPMVFEAVEELPALHTVHIDALFSYGAPELPFEQQKINLIKIIGSFKYAACVHLTPSTVEVNL</sequence>
<dbReference type="Proteomes" id="UP000215914">
    <property type="component" value="Chromosome 14"/>
</dbReference>
<accession>A0A251SKK3</accession>
<gene>
    <name evidence="3" type="ORF">HannXRQ_Chr14g0456121</name>
    <name evidence="2" type="ORF">HanXRQr2_Chr14g0661531</name>
</gene>
<dbReference type="InterPro" id="IPR036047">
    <property type="entry name" value="F-box-like_dom_sf"/>
</dbReference>
<dbReference type="PANTHER" id="PTHR34223">
    <property type="entry name" value="OS11G0201299 PROTEIN"/>
    <property type="match status" value="1"/>
</dbReference>
<evidence type="ECO:0000313" key="2">
    <source>
        <dbReference type="EMBL" id="KAF5770630.1"/>
    </source>
</evidence>
<dbReference type="Gene3D" id="3.80.10.10">
    <property type="entry name" value="Ribonuclease Inhibitor"/>
    <property type="match status" value="1"/>
</dbReference>
<name>A0A251SKK3_HELAN</name>
<dbReference type="Pfam" id="PF00646">
    <property type="entry name" value="F-box"/>
    <property type="match status" value="1"/>
</dbReference>
<dbReference type="STRING" id="4232.A0A251SKK3"/>
<dbReference type="PANTHER" id="PTHR34223:SF51">
    <property type="entry name" value="OS06G0556300 PROTEIN"/>
    <property type="match status" value="1"/>
</dbReference>
<dbReference type="Gramene" id="mRNA:HanXRQr2_Chr14g0661531">
    <property type="protein sequence ID" value="mRNA:HanXRQr2_Chr14g0661531"/>
    <property type="gene ID" value="HanXRQr2_Chr14g0661531"/>
</dbReference>